<dbReference type="AlphaFoldDB" id="A0A976M9B1"/>
<sequence>MDFNILNKTAEPGPPMVDNFTLLYYDPEDKIMDYEDKKTGELTEEEAYRKDLKRRLDDVAKLRDEIINKNQARYSTEQKLKIQLNDSRNQTKHFGVLSTNQSALMQAIDSNYKRLKLLYEKIYHLQLELQKRYISLSETLEQRSEELIQMHKNARLASTALYEHKKNK</sequence>
<protein>
    <submittedName>
        <fullName evidence="1">Uncharacterized protein</fullName>
    </submittedName>
</protein>
<evidence type="ECO:0000313" key="1">
    <source>
        <dbReference type="EMBL" id="UKK00011.2"/>
    </source>
</evidence>
<gene>
    <name evidence="1" type="ORF">MACK_000076</name>
</gene>
<dbReference type="Proteomes" id="UP000244811">
    <property type="component" value="Chromosome 1"/>
</dbReference>
<evidence type="ECO:0000313" key="2">
    <source>
        <dbReference type="Proteomes" id="UP000244811"/>
    </source>
</evidence>
<accession>A0A976M9B1</accession>
<reference evidence="1" key="1">
    <citation type="submission" date="2022-07" db="EMBL/GenBank/DDBJ databases">
        <title>Evaluation of T. orientalis genome assembly methods using nanopore sequencing and analysis of variation between genomes.</title>
        <authorList>
            <person name="Yam J."/>
            <person name="Micallef M.L."/>
            <person name="Liu M."/>
            <person name="Djordjevic S.P."/>
            <person name="Bogema D.R."/>
            <person name="Jenkins C."/>
        </authorList>
    </citation>
    <scope>NUCLEOTIDE SEQUENCE</scope>
    <source>
        <strain evidence="1">Goon Nure</strain>
    </source>
</reference>
<proteinExistence type="predicted"/>
<organism evidence="1 2">
    <name type="scientific">Theileria orientalis</name>
    <dbReference type="NCBI Taxonomy" id="68886"/>
    <lineage>
        <taxon>Eukaryota</taxon>
        <taxon>Sar</taxon>
        <taxon>Alveolata</taxon>
        <taxon>Apicomplexa</taxon>
        <taxon>Aconoidasida</taxon>
        <taxon>Piroplasmida</taxon>
        <taxon>Theileriidae</taxon>
        <taxon>Theileria</taxon>
    </lineage>
</organism>
<name>A0A976M9B1_THEOR</name>
<dbReference type="EMBL" id="CP056069">
    <property type="protein sequence ID" value="UKK00011.2"/>
    <property type="molecule type" value="Genomic_DNA"/>
</dbReference>